<keyword evidence="9" id="KW-0472">Membrane</keyword>
<dbReference type="InterPro" id="IPR003594">
    <property type="entry name" value="HATPase_dom"/>
</dbReference>
<dbReference type="InterPro" id="IPR005467">
    <property type="entry name" value="His_kinase_dom"/>
</dbReference>
<dbReference type="SMART" id="SM00388">
    <property type="entry name" value="HisKA"/>
    <property type="match status" value="1"/>
</dbReference>
<feature type="domain" description="PAC" evidence="12">
    <location>
        <begin position="373"/>
        <end position="426"/>
    </location>
</feature>
<dbReference type="Gene3D" id="3.30.450.20">
    <property type="entry name" value="PAS domain"/>
    <property type="match status" value="1"/>
</dbReference>
<dbReference type="AlphaFoldDB" id="A0A2S2CLR8"/>
<feature type="transmembrane region" description="Helical" evidence="9">
    <location>
        <begin position="21"/>
        <end position="40"/>
    </location>
</feature>
<dbReference type="InterPro" id="IPR033425">
    <property type="entry name" value="MASE3"/>
</dbReference>
<keyword evidence="9" id="KW-0812">Transmembrane</keyword>
<dbReference type="SMART" id="SM00086">
    <property type="entry name" value="PAC"/>
    <property type="match status" value="1"/>
</dbReference>
<keyword evidence="6" id="KW-0418">Kinase</keyword>
<dbReference type="Pfam" id="PF17159">
    <property type="entry name" value="MASE3"/>
    <property type="match status" value="1"/>
</dbReference>
<dbReference type="Pfam" id="PF08448">
    <property type="entry name" value="PAS_4"/>
    <property type="match status" value="1"/>
</dbReference>
<feature type="transmembrane region" description="Helical" evidence="9">
    <location>
        <begin position="144"/>
        <end position="165"/>
    </location>
</feature>
<evidence type="ECO:0000256" key="8">
    <source>
        <dbReference type="ARBA" id="ARBA00023012"/>
    </source>
</evidence>
<feature type="transmembrane region" description="Helical" evidence="9">
    <location>
        <begin position="77"/>
        <end position="102"/>
    </location>
</feature>
<dbReference type="NCBIfam" id="TIGR00229">
    <property type="entry name" value="sensory_box"/>
    <property type="match status" value="1"/>
</dbReference>
<keyword evidence="7" id="KW-0067">ATP-binding</keyword>
<dbReference type="InterPro" id="IPR001610">
    <property type="entry name" value="PAC"/>
</dbReference>
<dbReference type="SUPFAM" id="SSF55874">
    <property type="entry name" value="ATPase domain of HSP90 chaperone/DNA topoisomerase II/histidine kinase"/>
    <property type="match status" value="1"/>
</dbReference>
<keyword evidence="3" id="KW-0597">Phosphoprotein</keyword>
<feature type="transmembrane region" description="Helical" evidence="9">
    <location>
        <begin position="46"/>
        <end position="65"/>
    </location>
</feature>
<sequence>MTPVDSAAFPSRSSYRSWLAGYWPEIAFVGGTLGVLSAVFDRNYLLFHLCVELFAVIVAFTTFAVAWNTRDANQSPFLACVGLSFPAVGTLDLLHIAAYPGMGILGDGTPNLSIQLWLAARFIQSLAFLGAPLLADRTLRSGDVLIAQAAAFLAAFMAIFLFDIVPDGFTPGDGLTGFKLAAEYVIIAIAAAACLVIWRRRRQFSRGIFVMVLLGVGLMIPQELAFTLYDDPHGPMNAVGHFFKVLSFYLLYKAIVVSALKHPYDLVFLRMRRSEEALRDHLNNLESIIATRTAELRESEARWRALLECSNDWFWETDRDGRFTALSARAQESTGRGGKDLLGFRHEDLLDRSRPTEDFDAMVEAQREHKPFRRLSFPLVGPEGAEPRWVMVSGVPRFDGQGGFLGYRGTSSDITARRQASEAARRKQTMAALGSLVGGLAHEVNNLLQPIVTLSEMAVKRVNGDARLKTYLFTIHDSGLKARDVLRDVLRFARIEVAESPPGDLVEAVRSAVALARPALPPGVEVKVQLPPNLPSVTITATELAQVLLNLIKNGGDAMPEGGLLTIQAESLTMSEAEASHQGLAEGRYIRLTVSDTGIGMDEQTRQRVFEPFFTTKPVGEGTGLGLAVVYGILRNGGGDVTVRSAVGRGSTFILDLPVTRPGDSD</sequence>
<evidence type="ECO:0000256" key="9">
    <source>
        <dbReference type="SAM" id="Phobius"/>
    </source>
</evidence>
<accession>A0A2S2CLR8</accession>
<dbReference type="PROSITE" id="PS50109">
    <property type="entry name" value="HIS_KIN"/>
    <property type="match status" value="1"/>
</dbReference>
<dbReference type="GO" id="GO:0005524">
    <property type="term" value="F:ATP binding"/>
    <property type="evidence" value="ECO:0007669"/>
    <property type="project" value="UniProtKB-KW"/>
</dbReference>
<dbReference type="SUPFAM" id="SSF47384">
    <property type="entry name" value="Homodimeric domain of signal transducing histidine kinase"/>
    <property type="match status" value="1"/>
</dbReference>
<dbReference type="InterPro" id="IPR003661">
    <property type="entry name" value="HisK_dim/P_dom"/>
</dbReference>
<dbReference type="InterPro" id="IPR036097">
    <property type="entry name" value="HisK_dim/P_sf"/>
</dbReference>
<gene>
    <name evidence="13" type="ORF">DEW08_02780</name>
</gene>
<dbReference type="EMBL" id="CP029352">
    <property type="protein sequence ID" value="AWK85247.1"/>
    <property type="molecule type" value="Genomic_DNA"/>
</dbReference>
<dbReference type="PROSITE" id="PS50112">
    <property type="entry name" value="PAS"/>
    <property type="match status" value="1"/>
</dbReference>
<dbReference type="GO" id="GO:0000155">
    <property type="term" value="F:phosphorelay sensor kinase activity"/>
    <property type="evidence" value="ECO:0007669"/>
    <property type="project" value="InterPro"/>
</dbReference>
<dbReference type="OrthoDB" id="489241at2"/>
<evidence type="ECO:0000256" key="7">
    <source>
        <dbReference type="ARBA" id="ARBA00022840"/>
    </source>
</evidence>
<dbReference type="PANTHER" id="PTHR43065:SF46">
    <property type="entry name" value="C4-DICARBOXYLATE TRANSPORT SENSOR PROTEIN DCTB"/>
    <property type="match status" value="1"/>
</dbReference>
<reference evidence="14" key="1">
    <citation type="submission" date="2018-05" db="EMBL/GenBank/DDBJ databases">
        <title>Azospirillum thermophila sp. nov., a novel isolated from hot spring.</title>
        <authorList>
            <person name="Zhao Z."/>
        </authorList>
    </citation>
    <scope>NUCLEOTIDE SEQUENCE [LARGE SCALE GENOMIC DNA]</scope>
    <source>
        <strain evidence="14">CFH 70021</strain>
    </source>
</reference>
<keyword evidence="5" id="KW-0547">Nucleotide-binding</keyword>
<dbReference type="SMART" id="SM00091">
    <property type="entry name" value="PAS"/>
    <property type="match status" value="1"/>
</dbReference>
<dbReference type="CDD" id="cd00130">
    <property type="entry name" value="PAS"/>
    <property type="match status" value="1"/>
</dbReference>
<dbReference type="KEGG" id="azz:DEW08_02780"/>
<feature type="transmembrane region" description="Helical" evidence="9">
    <location>
        <begin position="114"/>
        <end position="135"/>
    </location>
</feature>
<evidence type="ECO:0000256" key="3">
    <source>
        <dbReference type="ARBA" id="ARBA00022553"/>
    </source>
</evidence>
<dbReference type="SMART" id="SM00387">
    <property type="entry name" value="HATPase_c"/>
    <property type="match status" value="1"/>
</dbReference>
<dbReference type="Proteomes" id="UP000245629">
    <property type="component" value="Chromosome 1"/>
</dbReference>
<dbReference type="Gene3D" id="3.30.565.10">
    <property type="entry name" value="Histidine kinase-like ATPase, C-terminal domain"/>
    <property type="match status" value="1"/>
</dbReference>
<dbReference type="Gene3D" id="1.10.287.130">
    <property type="match status" value="1"/>
</dbReference>
<name>A0A2S2CLR8_9PROT</name>
<dbReference type="InterPro" id="IPR000014">
    <property type="entry name" value="PAS"/>
</dbReference>
<evidence type="ECO:0000256" key="6">
    <source>
        <dbReference type="ARBA" id="ARBA00022777"/>
    </source>
</evidence>
<feature type="transmembrane region" description="Helical" evidence="9">
    <location>
        <begin position="210"/>
        <end position="229"/>
    </location>
</feature>
<evidence type="ECO:0000259" key="11">
    <source>
        <dbReference type="PROSITE" id="PS50112"/>
    </source>
</evidence>
<dbReference type="InterPro" id="IPR013656">
    <property type="entry name" value="PAS_4"/>
</dbReference>
<dbReference type="InterPro" id="IPR004358">
    <property type="entry name" value="Sig_transdc_His_kin-like_C"/>
</dbReference>
<dbReference type="EC" id="2.7.13.3" evidence="2"/>
<protein>
    <recommendedName>
        <fullName evidence="2">histidine kinase</fullName>
        <ecNumber evidence="2">2.7.13.3</ecNumber>
    </recommendedName>
</protein>
<keyword evidence="14" id="KW-1185">Reference proteome</keyword>
<evidence type="ECO:0000259" key="12">
    <source>
        <dbReference type="PROSITE" id="PS50113"/>
    </source>
</evidence>
<evidence type="ECO:0000259" key="10">
    <source>
        <dbReference type="PROSITE" id="PS50109"/>
    </source>
</evidence>
<proteinExistence type="predicted"/>
<dbReference type="InterPro" id="IPR036890">
    <property type="entry name" value="HATPase_C_sf"/>
</dbReference>
<keyword evidence="4" id="KW-0808">Transferase</keyword>
<evidence type="ECO:0000313" key="13">
    <source>
        <dbReference type="EMBL" id="AWK85247.1"/>
    </source>
</evidence>
<evidence type="ECO:0000256" key="4">
    <source>
        <dbReference type="ARBA" id="ARBA00022679"/>
    </source>
</evidence>
<evidence type="ECO:0000256" key="1">
    <source>
        <dbReference type="ARBA" id="ARBA00000085"/>
    </source>
</evidence>
<evidence type="ECO:0000256" key="2">
    <source>
        <dbReference type="ARBA" id="ARBA00012438"/>
    </source>
</evidence>
<feature type="transmembrane region" description="Helical" evidence="9">
    <location>
        <begin position="177"/>
        <end position="198"/>
    </location>
</feature>
<evidence type="ECO:0000313" key="14">
    <source>
        <dbReference type="Proteomes" id="UP000245629"/>
    </source>
</evidence>
<dbReference type="CDD" id="cd00082">
    <property type="entry name" value="HisKA"/>
    <property type="match status" value="1"/>
</dbReference>
<keyword evidence="8" id="KW-0902">Two-component regulatory system</keyword>
<dbReference type="Pfam" id="PF02518">
    <property type="entry name" value="HATPase_c"/>
    <property type="match status" value="1"/>
</dbReference>
<keyword evidence="9" id="KW-1133">Transmembrane helix</keyword>
<comment type="catalytic activity">
    <reaction evidence="1">
        <text>ATP + protein L-histidine = ADP + protein N-phospho-L-histidine.</text>
        <dbReference type="EC" id="2.7.13.3"/>
    </reaction>
</comment>
<evidence type="ECO:0000256" key="5">
    <source>
        <dbReference type="ARBA" id="ARBA00022741"/>
    </source>
</evidence>
<feature type="domain" description="PAS" evidence="11">
    <location>
        <begin position="299"/>
        <end position="343"/>
    </location>
</feature>
<dbReference type="PROSITE" id="PS50113">
    <property type="entry name" value="PAC"/>
    <property type="match status" value="1"/>
</dbReference>
<dbReference type="InterPro" id="IPR035965">
    <property type="entry name" value="PAS-like_dom_sf"/>
</dbReference>
<organism evidence="13 14">
    <name type="scientific">Azospirillum thermophilum</name>
    <dbReference type="NCBI Taxonomy" id="2202148"/>
    <lineage>
        <taxon>Bacteria</taxon>
        <taxon>Pseudomonadati</taxon>
        <taxon>Pseudomonadota</taxon>
        <taxon>Alphaproteobacteria</taxon>
        <taxon>Rhodospirillales</taxon>
        <taxon>Azospirillaceae</taxon>
        <taxon>Azospirillum</taxon>
    </lineage>
</organism>
<feature type="domain" description="Histidine kinase" evidence="10">
    <location>
        <begin position="439"/>
        <end position="661"/>
    </location>
</feature>
<dbReference type="PRINTS" id="PR00344">
    <property type="entry name" value="BCTRLSENSOR"/>
</dbReference>
<dbReference type="SUPFAM" id="SSF55785">
    <property type="entry name" value="PYP-like sensor domain (PAS domain)"/>
    <property type="match status" value="1"/>
</dbReference>
<dbReference type="InterPro" id="IPR000700">
    <property type="entry name" value="PAS-assoc_C"/>
</dbReference>
<dbReference type="PANTHER" id="PTHR43065">
    <property type="entry name" value="SENSOR HISTIDINE KINASE"/>
    <property type="match status" value="1"/>
</dbReference>